<protein>
    <recommendedName>
        <fullName evidence="3">DUF4270 domain-containing protein</fullName>
    </recommendedName>
</protein>
<evidence type="ECO:0008006" key="3">
    <source>
        <dbReference type="Google" id="ProtNLM"/>
    </source>
</evidence>
<dbReference type="PROSITE" id="PS51257">
    <property type="entry name" value="PROKAR_LIPOPROTEIN"/>
    <property type="match status" value="1"/>
</dbReference>
<sequence length="533" mass="59698">MIRSSKIRRAAELAAVLTAAGIVFFTGCTKVDDRLGAGYQPGDQQMKIGLKVFALAPDAERPYFETRLYKTDSLKASNLGEGYFGVMHDETFGRRTAGFLTQYRAVALSDTTGFGYQPIFDSIELKIKISNYGGDTLKPMTYNVYEVISNDYLNPSLTAPAGAGSVADTLFYPTFDPTPYLNPNPVFTFTFPNGTTTGPATEYVTLQPTPEGRGLIKRLMLLEGKYKGDMTIYRNPELWVDYFNGIYIKPAQEDPSGEGNLFATNLAESGLLMYTRSRNRTDPTLIQDTITASYLFYREDDPYGNVSINTIRHDYTGSKINPADIDERNEQRPLNPNVYVEGMDGVITELTLTDALFEGIEALYKEVTDESGMPYTSIAINQAELMIYLEKSDYDWEKIDVGAITPLLDASFERLGLYADYKHVLGISDYYYTYERLYSSQNFQLPYGGYLNRSQGCYVMDITSHLQEVWNGYLKSQGIETGGSQTENPAPRTIYIGPEAYGLFTMPYTSAQGMENTANNAPIKLRLIYTMIK</sequence>
<dbReference type="AlphaFoldDB" id="A0A1Q6F5D8"/>
<reference evidence="1 2" key="1">
    <citation type="journal article" date="2016" name="Nat. Biotechnol.">
        <title>Measurement of bacterial replication rates in microbial communities.</title>
        <authorList>
            <person name="Brown C.T."/>
            <person name="Olm M.R."/>
            <person name="Thomas B.C."/>
            <person name="Banfield J.F."/>
        </authorList>
    </citation>
    <scope>NUCLEOTIDE SEQUENCE [LARGE SCALE GENOMIC DNA]</scope>
    <source>
        <strain evidence="1">CAG:67_53_122</strain>
    </source>
</reference>
<evidence type="ECO:0000313" key="1">
    <source>
        <dbReference type="EMBL" id="OKY94090.1"/>
    </source>
</evidence>
<dbReference type="STRING" id="28117.BHV66_06485"/>
<dbReference type="EMBL" id="MNQH01000030">
    <property type="protein sequence ID" value="OKY94090.1"/>
    <property type="molecule type" value="Genomic_DNA"/>
</dbReference>
<proteinExistence type="predicted"/>
<dbReference type="Pfam" id="PF14092">
    <property type="entry name" value="DUF4270"/>
    <property type="match status" value="1"/>
</dbReference>
<dbReference type="RefSeq" id="WP_278339325.1">
    <property type="nucleotide sequence ID" value="NZ_BAAFLA010000006.1"/>
</dbReference>
<name>A0A1Q6F5D8_9BACT</name>
<dbReference type="InterPro" id="IPR025366">
    <property type="entry name" value="DUF4270"/>
</dbReference>
<organism evidence="1 2">
    <name type="scientific">Alistipes putredinis</name>
    <dbReference type="NCBI Taxonomy" id="28117"/>
    <lineage>
        <taxon>Bacteria</taxon>
        <taxon>Pseudomonadati</taxon>
        <taxon>Bacteroidota</taxon>
        <taxon>Bacteroidia</taxon>
        <taxon>Bacteroidales</taxon>
        <taxon>Rikenellaceae</taxon>
        <taxon>Alistipes</taxon>
    </lineage>
</organism>
<gene>
    <name evidence="1" type="ORF">BHV66_06485</name>
</gene>
<evidence type="ECO:0000313" key="2">
    <source>
        <dbReference type="Proteomes" id="UP000187417"/>
    </source>
</evidence>
<comment type="caution">
    <text evidence="1">The sequence shown here is derived from an EMBL/GenBank/DDBJ whole genome shotgun (WGS) entry which is preliminary data.</text>
</comment>
<dbReference type="Proteomes" id="UP000187417">
    <property type="component" value="Unassembled WGS sequence"/>
</dbReference>
<accession>A0A1Q6F5D8</accession>